<dbReference type="Proteomes" id="UP000191154">
    <property type="component" value="Unassembled WGS sequence"/>
</dbReference>
<evidence type="ECO:0000313" key="2">
    <source>
        <dbReference type="Proteomes" id="UP000191154"/>
    </source>
</evidence>
<dbReference type="InterPro" id="IPR013324">
    <property type="entry name" value="RNA_pol_sigma_r3/r4-like"/>
</dbReference>
<dbReference type="STRING" id="169679.CSACC_37190"/>
<dbReference type="SUPFAM" id="SSF88659">
    <property type="entry name" value="Sigma3 and sigma4 domains of RNA polymerase sigma factors"/>
    <property type="match status" value="1"/>
</dbReference>
<gene>
    <name evidence="1" type="ORF">CLOSAC_03140</name>
</gene>
<comment type="caution">
    <text evidence="1">The sequence shown here is derived from an EMBL/GenBank/DDBJ whole genome shotgun (WGS) entry which is preliminary data.</text>
</comment>
<protein>
    <submittedName>
        <fullName evidence="1">Uncharacterized protein</fullName>
    </submittedName>
</protein>
<proteinExistence type="predicted"/>
<sequence length="176" mass="21088">MITKLLEKAKMFQKNQKNFNEILYYFNSTIKYIGYKLKYPEAESDLIIYLHQLLRRLNLNRFKEDKDLLAFINKCLKNKSITLFYNSAKEKERINLISETEILDSMNYEEKNDEYSDVFFMDLISSLNPKQKQITFCKYYLQLSDIEIAKMFKMSRQGVNQAKRLALKKLKVELLS</sequence>
<dbReference type="InterPro" id="IPR036388">
    <property type="entry name" value="WH-like_DNA-bd_sf"/>
</dbReference>
<name>A0A1S8NI28_CLOSA</name>
<accession>A0A1S8NI28</accession>
<dbReference type="EMBL" id="LZYZ01000001">
    <property type="protein sequence ID" value="OOM16043.1"/>
    <property type="molecule type" value="Genomic_DNA"/>
</dbReference>
<dbReference type="AlphaFoldDB" id="A0A1S8NI28"/>
<dbReference type="RefSeq" id="WP_077863799.1">
    <property type="nucleotide sequence ID" value="NZ_LZYZ01000001.1"/>
</dbReference>
<reference evidence="1 2" key="1">
    <citation type="submission" date="2016-05" db="EMBL/GenBank/DDBJ databases">
        <title>Microbial solvent formation.</title>
        <authorList>
            <person name="Poehlein A."/>
            <person name="Montoya Solano J.D."/>
            <person name="Flitsch S."/>
            <person name="Krabben P."/>
            <person name="Duerre P."/>
            <person name="Daniel R."/>
        </authorList>
    </citation>
    <scope>NUCLEOTIDE SEQUENCE [LARGE SCALE GENOMIC DNA]</scope>
    <source>
        <strain evidence="1 2">L1-8</strain>
    </source>
</reference>
<dbReference type="Gene3D" id="1.10.10.10">
    <property type="entry name" value="Winged helix-like DNA-binding domain superfamily/Winged helix DNA-binding domain"/>
    <property type="match status" value="1"/>
</dbReference>
<evidence type="ECO:0000313" key="1">
    <source>
        <dbReference type="EMBL" id="OOM16043.1"/>
    </source>
</evidence>
<organism evidence="1 2">
    <name type="scientific">Clostridium saccharobutylicum</name>
    <dbReference type="NCBI Taxonomy" id="169679"/>
    <lineage>
        <taxon>Bacteria</taxon>
        <taxon>Bacillati</taxon>
        <taxon>Bacillota</taxon>
        <taxon>Clostridia</taxon>
        <taxon>Eubacteriales</taxon>
        <taxon>Clostridiaceae</taxon>
        <taxon>Clostridium</taxon>
    </lineage>
</organism>